<name>A0A2T0GWN2_ACTMO</name>
<dbReference type="AlphaFoldDB" id="A0A2T0GWN2"/>
<dbReference type="EMBL" id="PVSR01000013">
    <property type="protein sequence ID" value="PRW63520.1"/>
    <property type="molecule type" value="Genomic_DNA"/>
</dbReference>
<dbReference type="Gene3D" id="1.10.10.10">
    <property type="entry name" value="Winged helix-like DNA-binding domain superfamily/Winged helix DNA-binding domain"/>
    <property type="match status" value="1"/>
</dbReference>
<evidence type="ECO:0000313" key="2">
    <source>
        <dbReference type="EMBL" id="PRW63520.1"/>
    </source>
</evidence>
<feature type="domain" description="HTH marR-type" evidence="1">
    <location>
        <begin position="5"/>
        <end position="139"/>
    </location>
</feature>
<dbReference type="GO" id="GO:0003700">
    <property type="term" value="F:DNA-binding transcription factor activity"/>
    <property type="evidence" value="ECO:0007669"/>
    <property type="project" value="InterPro"/>
</dbReference>
<dbReference type="InterPro" id="IPR000835">
    <property type="entry name" value="HTH_MarR-typ"/>
</dbReference>
<dbReference type="PANTHER" id="PTHR33164">
    <property type="entry name" value="TRANSCRIPTIONAL REGULATOR, MARR FAMILY"/>
    <property type="match status" value="1"/>
</dbReference>
<organism evidence="2 3">
    <name type="scientific">Actinopolyspora mortivallis</name>
    <dbReference type="NCBI Taxonomy" id="33906"/>
    <lineage>
        <taxon>Bacteria</taxon>
        <taxon>Bacillati</taxon>
        <taxon>Actinomycetota</taxon>
        <taxon>Actinomycetes</taxon>
        <taxon>Actinopolysporales</taxon>
        <taxon>Actinopolysporaceae</taxon>
        <taxon>Actinopolyspora</taxon>
    </lineage>
</organism>
<comment type="caution">
    <text evidence="2">The sequence shown here is derived from an EMBL/GenBank/DDBJ whole genome shotgun (WGS) entry which is preliminary data.</text>
</comment>
<dbReference type="GO" id="GO:0006950">
    <property type="term" value="P:response to stress"/>
    <property type="evidence" value="ECO:0007669"/>
    <property type="project" value="TreeGrafter"/>
</dbReference>
<sequence>MHTTGHNLPQLLGQARRWFEEALLETLRKRGQTPVSPTQLQLFSVLDERGATISELAQWMGVTRQTTHQAVHGLMDAGLLEQSPHPESASRRLIRRTRLGRQLHGEAEAVLDELERELARRIGSDTVEQLRTALEASWGEPPNVDESGN</sequence>
<dbReference type="InterPro" id="IPR039422">
    <property type="entry name" value="MarR/SlyA-like"/>
</dbReference>
<dbReference type="Proteomes" id="UP000239352">
    <property type="component" value="Unassembled WGS sequence"/>
</dbReference>
<proteinExistence type="predicted"/>
<gene>
    <name evidence="2" type="ORF">CEP50_10000</name>
</gene>
<keyword evidence="3" id="KW-1185">Reference proteome</keyword>
<reference evidence="2 3" key="1">
    <citation type="submission" date="2018-03" db="EMBL/GenBank/DDBJ databases">
        <title>Actinopolyspora mortivallis from Sahara, screening for active biomolecules.</title>
        <authorList>
            <person name="Selama O."/>
            <person name="Wellington E.M.H."/>
            <person name="Hacene H."/>
        </authorList>
    </citation>
    <scope>NUCLEOTIDE SEQUENCE [LARGE SCALE GENOMIC DNA]</scope>
    <source>
        <strain evidence="2 3">M5A</strain>
    </source>
</reference>
<dbReference type="InParanoid" id="A0A2T0GWN2"/>
<dbReference type="STRING" id="1050202.GCA_000384035_01444"/>
<dbReference type="PANTHER" id="PTHR33164:SF43">
    <property type="entry name" value="HTH-TYPE TRANSCRIPTIONAL REPRESSOR YETL"/>
    <property type="match status" value="1"/>
</dbReference>
<dbReference type="InterPro" id="IPR036390">
    <property type="entry name" value="WH_DNA-bd_sf"/>
</dbReference>
<dbReference type="SMART" id="SM00347">
    <property type="entry name" value="HTH_MARR"/>
    <property type="match status" value="1"/>
</dbReference>
<dbReference type="SUPFAM" id="SSF46785">
    <property type="entry name" value="Winged helix' DNA-binding domain"/>
    <property type="match status" value="1"/>
</dbReference>
<evidence type="ECO:0000259" key="1">
    <source>
        <dbReference type="PROSITE" id="PS50995"/>
    </source>
</evidence>
<dbReference type="InterPro" id="IPR036388">
    <property type="entry name" value="WH-like_DNA-bd_sf"/>
</dbReference>
<evidence type="ECO:0000313" key="3">
    <source>
        <dbReference type="Proteomes" id="UP000239352"/>
    </source>
</evidence>
<dbReference type="RefSeq" id="WP_106113671.1">
    <property type="nucleotide sequence ID" value="NZ_PVSR01000013.1"/>
</dbReference>
<accession>A0A2T0GWN2</accession>
<dbReference type="PROSITE" id="PS50995">
    <property type="entry name" value="HTH_MARR_2"/>
    <property type="match status" value="1"/>
</dbReference>
<protein>
    <submittedName>
        <fullName evidence="2">MarR family transcriptional regulator</fullName>
    </submittedName>
</protein>
<dbReference type="Pfam" id="PF12802">
    <property type="entry name" value="MarR_2"/>
    <property type="match status" value="1"/>
</dbReference>